<sequence>MTKKKKVAPSTAVQPSDAAESVDTVPQPAMAKKNLSSDVHSPIPDSEEKTKNLQALNSMLVRQTVELRQQVDSLKTSKDSLQSDLDRFASMVRDLKSSSSLFQDQTIEFEVQDSVSRICVANALQEMVSAAEKVKEELAQKLLSSEDQKRGLEEEMARRCRDLEGQMEMITAGRREVEVQLEALRKQRERFLREFGKATLDENDLDMDDYGGKDSDDFDSVLAYFEQFALKMKMLKSEKQCVELQKADSESELSKLRGEVDRLQSEVSSGTEALECVIREKDNLDKVLEEFKKKLAKRNAEKEELERITAEKDGKIDELNATIKQFKANISSLQRELAERETLHREELSRVLSEGDSLKENLASLQHREESLRLEFSKLEEESSKDKEALAQLTAELVRNFDAMREAKVLAGNKLEDSLKELDTLSRVMREIVEEKEAVEKARAEIQVEMVELRGKCIEQEETNTRLHGEVVRLQDENALTLDEKDNLQKKLVAQTETARRDLQNLQTRAEEGELILNRALSMLRETVEMMGRPEGEEAAVENVEAEEDVLGSFTMELEAIKKIFKAKDMEVENLSKDLTSLQVASYAQKKLCLWSWVSSAAVIIAASIAYITRGR</sequence>
<proteinExistence type="predicted"/>
<keyword evidence="3" id="KW-1133">Transmembrane helix</keyword>
<feature type="coiled-coil region" evidence="1">
    <location>
        <begin position="120"/>
        <end position="194"/>
    </location>
</feature>
<evidence type="ECO:0000256" key="1">
    <source>
        <dbReference type="SAM" id="Coils"/>
    </source>
</evidence>
<organism evidence="4 5">
    <name type="scientific">Aristolochia fimbriata</name>
    <name type="common">White veined hardy Dutchman's pipe vine</name>
    <dbReference type="NCBI Taxonomy" id="158543"/>
    <lineage>
        <taxon>Eukaryota</taxon>
        <taxon>Viridiplantae</taxon>
        <taxon>Streptophyta</taxon>
        <taxon>Embryophyta</taxon>
        <taxon>Tracheophyta</taxon>
        <taxon>Spermatophyta</taxon>
        <taxon>Magnoliopsida</taxon>
        <taxon>Magnoliidae</taxon>
        <taxon>Piperales</taxon>
        <taxon>Aristolochiaceae</taxon>
        <taxon>Aristolochia</taxon>
    </lineage>
</organism>
<dbReference type="AlphaFoldDB" id="A0AAV7F8T3"/>
<name>A0AAV7F8T3_ARIFI</name>
<evidence type="ECO:0000313" key="4">
    <source>
        <dbReference type="EMBL" id="KAG9457508.1"/>
    </source>
</evidence>
<evidence type="ECO:0000256" key="2">
    <source>
        <dbReference type="SAM" id="MobiDB-lite"/>
    </source>
</evidence>
<dbReference type="Proteomes" id="UP000825729">
    <property type="component" value="Unassembled WGS sequence"/>
</dbReference>
<comment type="caution">
    <text evidence="4">The sequence shown here is derived from an EMBL/GenBank/DDBJ whole genome shotgun (WGS) entry which is preliminary data.</text>
</comment>
<feature type="coiled-coil region" evidence="1">
    <location>
        <begin position="232"/>
        <end position="509"/>
    </location>
</feature>
<dbReference type="Gene3D" id="1.10.287.1490">
    <property type="match status" value="1"/>
</dbReference>
<keyword evidence="3" id="KW-0812">Transmembrane</keyword>
<evidence type="ECO:0000256" key="3">
    <source>
        <dbReference type="SAM" id="Phobius"/>
    </source>
</evidence>
<accession>A0AAV7F8T3</accession>
<protein>
    <submittedName>
        <fullName evidence="4">Uncharacterized protein</fullName>
    </submittedName>
</protein>
<evidence type="ECO:0000313" key="5">
    <source>
        <dbReference type="Proteomes" id="UP000825729"/>
    </source>
</evidence>
<gene>
    <name evidence="4" type="ORF">H6P81_002016</name>
</gene>
<reference evidence="4 5" key="1">
    <citation type="submission" date="2021-07" db="EMBL/GenBank/DDBJ databases">
        <title>The Aristolochia fimbriata genome: insights into angiosperm evolution, floral development and chemical biosynthesis.</title>
        <authorList>
            <person name="Jiao Y."/>
        </authorList>
    </citation>
    <scope>NUCLEOTIDE SEQUENCE [LARGE SCALE GENOMIC DNA]</scope>
    <source>
        <strain evidence="4">IBCAS-2021</strain>
        <tissue evidence="4">Leaf</tissue>
    </source>
</reference>
<feature type="transmembrane region" description="Helical" evidence="3">
    <location>
        <begin position="594"/>
        <end position="613"/>
    </location>
</feature>
<dbReference type="EMBL" id="JAINDJ010000002">
    <property type="protein sequence ID" value="KAG9457508.1"/>
    <property type="molecule type" value="Genomic_DNA"/>
</dbReference>
<keyword evidence="3" id="KW-0472">Membrane</keyword>
<feature type="region of interest" description="Disordered" evidence="2">
    <location>
        <begin position="1"/>
        <end position="50"/>
    </location>
</feature>
<keyword evidence="5" id="KW-1185">Reference proteome</keyword>
<keyword evidence="1" id="KW-0175">Coiled coil</keyword>